<dbReference type="InterPro" id="IPR036938">
    <property type="entry name" value="PAP2/HPO_sf"/>
</dbReference>
<organism evidence="9 10">
    <name type="scientific">Mycolicibacterium psychrotolerans</name>
    <dbReference type="NCBI Taxonomy" id="216929"/>
    <lineage>
        <taxon>Bacteria</taxon>
        <taxon>Bacillati</taxon>
        <taxon>Actinomycetota</taxon>
        <taxon>Actinomycetes</taxon>
        <taxon>Mycobacteriales</taxon>
        <taxon>Mycobacteriaceae</taxon>
        <taxon>Mycolicibacterium</taxon>
    </lineage>
</organism>
<evidence type="ECO:0000313" key="9">
    <source>
        <dbReference type="EMBL" id="BBX71397.1"/>
    </source>
</evidence>
<dbReference type="Pfam" id="PF01569">
    <property type="entry name" value="PAP2"/>
    <property type="match status" value="1"/>
</dbReference>
<reference evidence="9 10" key="1">
    <citation type="journal article" date="2019" name="Emerg. Microbes Infect.">
        <title>Comprehensive subspecies identification of 175 nontuberculous mycobacteria species based on 7547 genomic profiles.</title>
        <authorList>
            <person name="Matsumoto Y."/>
            <person name="Kinjo T."/>
            <person name="Motooka D."/>
            <person name="Nabeya D."/>
            <person name="Jung N."/>
            <person name="Uechi K."/>
            <person name="Horii T."/>
            <person name="Iida T."/>
            <person name="Fujita J."/>
            <person name="Nakamura S."/>
        </authorList>
    </citation>
    <scope>NUCLEOTIDE SEQUENCE [LARGE SCALE GENOMIC DNA]</scope>
    <source>
        <strain evidence="9 10">JCM 13323</strain>
    </source>
</reference>
<feature type="transmembrane region" description="Helical" evidence="7">
    <location>
        <begin position="151"/>
        <end position="169"/>
    </location>
</feature>
<accession>A0A7I7MHY0</accession>
<evidence type="ECO:0000256" key="4">
    <source>
        <dbReference type="ARBA" id="ARBA00022801"/>
    </source>
</evidence>
<keyword evidence="5 7" id="KW-1133">Transmembrane helix</keyword>
<feature type="domain" description="Phosphatidic acid phosphatase type 2/haloperoxidase" evidence="8">
    <location>
        <begin position="55"/>
        <end position="166"/>
    </location>
</feature>
<protein>
    <submittedName>
        <fullName evidence="9">Phosphatase PAP2 family protein</fullName>
    </submittedName>
</protein>
<keyword evidence="4" id="KW-0378">Hydrolase</keyword>
<dbReference type="SMART" id="SM00014">
    <property type="entry name" value="acidPPc"/>
    <property type="match status" value="1"/>
</dbReference>
<comment type="subcellular location">
    <subcellularLocation>
        <location evidence="1">Cell membrane</location>
        <topology evidence="1">Multi-pass membrane protein</topology>
    </subcellularLocation>
</comment>
<dbReference type="PANTHER" id="PTHR14969:SF62">
    <property type="entry name" value="DECAPRENYLPHOSPHORYL-5-PHOSPHORIBOSE PHOSPHATASE RV3807C-RELATED"/>
    <property type="match status" value="1"/>
</dbReference>
<evidence type="ECO:0000313" key="10">
    <source>
        <dbReference type="Proteomes" id="UP000466514"/>
    </source>
</evidence>
<dbReference type="GO" id="GO:0016787">
    <property type="term" value="F:hydrolase activity"/>
    <property type="evidence" value="ECO:0007669"/>
    <property type="project" value="UniProtKB-KW"/>
</dbReference>
<dbReference type="Gene3D" id="1.20.144.10">
    <property type="entry name" value="Phosphatidic acid phosphatase type 2/haloperoxidase"/>
    <property type="match status" value="1"/>
</dbReference>
<dbReference type="PANTHER" id="PTHR14969">
    <property type="entry name" value="SPHINGOSINE-1-PHOSPHATE PHOSPHOHYDROLASE"/>
    <property type="match status" value="1"/>
</dbReference>
<keyword evidence="6 7" id="KW-0472">Membrane</keyword>
<dbReference type="Proteomes" id="UP000466514">
    <property type="component" value="Chromosome"/>
</dbReference>
<name>A0A7I7MHY0_9MYCO</name>
<keyword evidence="3 7" id="KW-0812">Transmembrane</keyword>
<dbReference type="SUPFAM" id="SSF48317">
    <property type="entry name" value="Acid phosphatase/Vanadium-dependent haloperoxidase"/>
    <property type="match status" value="1"/>
</dbReference>
<evidence type="ECO:0000256" key="2">
    <source>
        <dbReference type="ARBA" id="ARBA00022475"/>
    </source>
</evidence>
<dbReference type="KEGG" id="mpsc:MPSYJ_48580"/>
<dbReference type="AlphaFoldDB" id="A0A7I7MHY0"/>
<feature type="transmembrane region" description="Helical" evidence="7">
    <location>
        <begin position="125"/>
        <end position="145"/>
    </location>
</feature>
<proteinExistence type="predicted"/>
<dbReference type="InterPro" id="IPR000326">
    <property type="entry name" value="PAP2/HPO"/>
</dbReference>
<evidence type="ECO:0000256" key="6">
    <source>
        <dbReference type="ARBA" id="ARBA00023136"/>
    </source>
</evidence>
<gene>
    <name evidence="9" type="ORF">MPSYJ_48580</name>
</gene>
<dbReference type="RefSeq" id="WP_163725822.1">
    <property type="nucleotide sequence ID" value="NZ_AP022574.1"/>
</dbReference>
<dbReference type="EMBL" id="AP022574">
    <property type="protein sequence ID" value="BBX71397.1"/>
    <property type="molecule type" value="Genomic_DNA"/>
</dbReference>
<keyword evidence="2" id="KW-1003">Cell membrane</keyword>
<evidence type="ECO:0000256" key="7">
    <source>
        <dbReference type="SAM" id="Phobius"/>
    </source>
</evidence>
<evidence type="ECO:0000256" key="3">
    <source>
        <dbReference type="ARBA" id="ARBA00022692"/>
    </source>
</evidence>
<dbReference type="GO" id="GO:0005886">
    <property type="term" value="C:plasma membrane"/>
    <property type="evidence" value="ECO:0007669"/>
    <property type="project" value="UniProtKB-SubCell"/>
</dbReference>
<evidence type="ECO:0000256" key="1">
    <source>
        <dbReference type="ARBA" id="ARBA00004651"/>
    </source>
</evidence>
<evidence type="ECO:0000259" key="8">
    <source>
        <dbReference type="SMART" id="SM00014"/>
    </source>
</evidence>
<feature type="transmembrane region" description="Helical" evidence="7">
    <location>
        <begin position="28"/>
        <end position="47"/>
    </location>
</feature>
<keyword evidence="10" id="KW-1185">Reference proteome</keyword>
<sequence length="202" mass="21631">MNIDTRLFYAVNDFARDTPWLHPVVSGYASYGVVLFAGLLLGGWWIARHDNDRGRMVAAAWAPLGMLCALAINQPVASAVDETRPCRALHDIVVLHCGNDAGFPSDHAVMAGAITAGLWLVHRQLGVLSAVAALAMAGARVYVGAHYPGDVIAGLLLGAAISVAGYLLVRPLLRWLLARADRSPLRILFRPGAQSTLEESRT</sequence>
<evidence type="ECO:0000256" key="5">
    <source>
        <dbReference type="ARBA" id="ARBA00022989"/>
    </source>
</evidence>